<dbReference type="RefSeq" id="WP_259258237.1">
    <property type="nucleotide sequence ID" value="NZ_JANTZM010000007.1"/>
</dbReference>
<comment type="caution">
    <text evidence="2">The sequence shown here is derived from an EMBL/GenBank/DDBJ whole genome shotgun (WGS) entry which is preliminary data.</text>
</comment>
<gene>
    <name evidence="2" type="ORF">GGP99_001680</name>
</gene>
<evidence type="ECO:0000313" key="3">
    <source>
        <dbReference type="Proteomes" id="UP001155110"/>
    </source>
</evidence>
<evidence type="ECO:0000313" key="2">
    <source>
        <dbReference type="EMBL" id="MCS4157716.1"/>
    </source>
</evidence>
<dbReference type="Proteomes" id="UP001155110">
    <property type="component" value="Unassembled WGS sequence"/>
</dbReference>
<feature type="transmembrane region" description="Helical" evidence="1">
    <location>
        <begin position="20"/>
        <end position="51"/>
    </location>
</feature>
<reference evidence="2" key="1">
    <citation type="submission" date="2022-08" db="EMBL/GenBank/DDBJ databases">
        <title>Genomic Encyclopedia of Type Strains, Phase V (KMG-V): Genome sequencing to study the core and pangenomes of soil and plant-associated prokaryotes.</title>
        <authorList>
            <person name="Whitman W."/>
        </authorList>
    </citation>
    <scope>NUCLEOTIDE SEQUENCE</scope>
    <source>
        <strain evidence="2">SP3002</strain>
    </source>
</reference>
<sequence length="182" mass="20278">MAQLADVEYRFPAVDEWTNLSFAFLALVPMGFWETWAVVPAGAMTCVGSWMWHRFESVRARRFDELGMMMLMSSVAAVVVNRALGGPAQAPLAAIAFWWFYYENLDHTSSFHHIGYWSAVILAALAYTAGLKALVPAGVLGLALWGQFSFPWNRARYEHGVRHGLLWHVPVAAAIASVLYIA</sequence>
<keyword evidence="1" id="KW-0812">Transmembrane</keyword>
<dbReference type="AlphaFoldDB" id="A0AAW5P7B3"/>
<accession>A0AAW5P7B3</accession>
<protein>
    <submittedName>
        <fullName evidence="2">Uncharacterized protein</fullName>
    </submittedName>
</protein>
<feature type="transmembrane region" description="Helical" evidence="1">
    <location>
        <begin position="114"/>
        <end position="145"/>
    </location>
</feature>
<name>A0AAW5P7B3_9BACT</name>
<feature type="transmembrane region" description="Helical" evidence="1">
    <location>
        <begin position="165"/>
        <end position="181"/>
    </location>
</feature>
<keyword evidence="1" id="KW-1133">Transmembrane helix</keyword>
<proteinExistence type="predicted"/>
<feature type="transmembrane region" description="Helical" evidence="1">
    <location>
        <begin position="86"/>
        <end position="102"/>
    </location>
</feature>
<organism evidence="2 3">
    <name type="scientific">Salinibacter ruber</name>
    <dbReference type="NCBI Taxonomy" id="146919"/>
    <lineage>
        <taxon>Bacteria</taxon>
        <taxon>Pseudomonadati</taxon>
        <taxon>Rhodothermota</taxon>
        <taxon>Rhodothermia</taxon>
        <taxon>Rhodothermales</taxon>
        <taxon>Salinibacteraceae</taxon>
        <taxon>Salinibacter</taxon>
    </lineage>
</organism>
<keyword evidence="1" id="KW-0472">Membrane</keyword>
<evidence type="ECO:0000256" key="1">
    <source>
        <dbReference type="SAM" id="Phobius"/>
    </source>
</evidence>
<dbReference type="EMBL" id="JANTZM010000007">
    <property type="protein sequence ID" value="MCS4157716.1"/>
    <property type="molecule type" value="Genomic_DNA"/>
</dbReference>